<evidence type="ECO:0000313" key="4">
    <source>
        <dbReference type="Proteomes" id="UP000660554"/>
    </source>
</evidence>
<protein>
    <recommendedName>
        <fullName evidence="2">DUF4328 domain-containing protein</fullName>
    </recommendedName>
</protein>
<dbReference type="Proteomes" id="UP000660554">
    <property type="component" value="Unassembled WGS sequence"/>
</dbReference>
<evidence type="ECO:0000256" key="1">
    <source>
        <dbReference type="SAM" id="Phobius"/>
    </source>
</evidence>
<gene>
    <name evidence="3" type="ORF">Scinn_39590</name>
</gene>
<dbReference type="RefSeq" id="WP_202204294.1">
    <property type="nucleotide sequence ID" value="NZ_BNDV01000008.1"/>
</dbReference>
<dbReference type="InterPro" id="IPR025565">
    <property type="entry name" value="DUF4328"/>
</dbReference>
<keyword evidence="1" id="KW-1133">Transmembrane helix</keyword>
<keyword evidence="1" id="KW-0472">Membrane</keyword>
<feature type="transmembrane region" description="Helical" evidence="1">
    <location>
        <begin position="169"/>
        <end position="191"/>
    </location>
</feature>
<reference evidence="4" key="1">
    <citation type="submission" date="2020-09" db="EMBL/GenBank/DDBJ databases">
        <title>Whole genome shotgun sequence of Streptomyces cinnamonensis NBRC 15873.</title>
        <authorList>
            <person name="Komaki H."/>
            <person name="Tamura T."/>
        </authorList>
    </citation>
    <scope>NUCLEOTIDE SEQUENCE [LARGE SCALE GENOMIC DNA]</scope>
    <source>
        <strain evidence="4">NBRC 15873</strain>
    </source>
</reference>
<feature type="transmembrane region" description="Helical" evidence="1">
    <location>
        <begin position="80"/>
        <end position="103"/>
    </location>
</feature>
<evidence type="ECO:0000313" key="3">
    <source>
        <dbReference type="EMBL" id="GHI14496.1"/>
    </source>
</evidence>
<dbReference type="GeneID" id="86952112"/>
<feature type="transmembrane region" description="Helical" evidence="1">
    <location>
        <begin position="27"/>
        <end position="50"/>
    </location>
</feature>
<dbReference type="EMBL" id="BNDV01000008">
    <property type="protein sequence ID" value="GHI14496.1"/>
    <property type="molecule type" value="Genomic_DNA"/>
</dbReference>
<evidence type="ECO:0000259" key="2">
    <source>
        <dbReference type="Pfam" id="PF14219"/>
    </source>
</evidence>
<organism evidence="3 4">
    <name type="scientific">Streptomyces virginiae</name>
    <name type="common">Streptomyces cinnamonensis</name>
    <dbReference type="NCBI Taxonomy" id="1961"/>
    <lineage>
        <taxon>Bacteria</taxon>
        <taxon>Bacillati</taxon>
        <taxon>Actinomycetota</taxon>
        <taxon>Actinomycetes</taxon>
        <taxon>Kitasatosporales</taxon>
        <taxon>Streptomycetaceae</taxon>
        <taxon>Streptomyces</taxon>
    </lineage>
</organism>
<sequence>MSAAPPDPSVPPLNAVPVVTGVRLRSAVGLAIALTVLCVVSIGCGVYAVYADWTTWTLMGRLLSDPGAVGDADLGRGESLILLAASVQSKALIVTCVVFIVWFHRVRTNAGVFASGSDKPASGVAVGARFVPLAKFWLPCRIAATTWESSRPLRADDGYRSFPSTLVNCWWGAFVAARVLGWCGGLAYRLAESPGAVRYTATAMLVGDVLDIVAAILAPLFALRLTAMQRTKSAQRPVVAAVRQ</sequence>
<keyword evidence="4" id="KW-1185">Reference proteome</keyword>
<comment type="caution">
    <text evidence="3">The sequence shown here is derived from an EMBL/GenBank/DDBJ whole genome shotgun (WGS) entry which is preliminary data.</text>
</comment>
<proteinExistence type="predicted"/>
<feature type="transmembrane region" description="Helical" evidence="1">
    <location>
        <begin position="203"/>
        <end position="223"/>
    </location>
</feature>
<dbReference type="Pfam" id="PF14219">
    <property type="entry name" value="DUF4328"/>
    <property type="match status" value="1"/>
</dbReference>
<name>A0ABQ3NNZ9_STRVG</name>
<keyword evidence="1" id="KW-0812">Transmembrane</keyword>
<feature type="domain" description="DUF4328" evidence="2">
    <location>
        <begin position="69"/>
        <end position="226"/>
    </location>
</feature>
<accession>A0ABQ3NNZ9</accession>